<dbReference type="RefSeq" id="WP_224035470.1">
    <property type="nucleotide sequence ID" value="NZ_AP024849.1"/>
</dbReference>
<evidence type="ECO:0000313" key="1">
    <source>
        <dbReference type="EMBL" id="BCZ49277.1"/>
    </source>
</evidence>
<sequence length="133" mass="15033">MGIFFDLKTINELIDDNYMSDINNINLGFDIPDDRQVKQNTSKFTPDDWIRYIDPLVTYALRETTQGMDTNRAYQKFILLGVLVGLGKTPQEAINQVQEWQNTGASQLLKSGTNTGISGTSSNSNITNRLYFD</sequence>
<organism evidence="1 2">
    <name type="scientific">Clostridium gelidum</name>
    <dbReference type="NCBI Taxonomy" id="704125"/>
    <lineage>
        <taxon>Bacteria</taxon>
        <taxon>Bacillati</taxon>
        <taxon>Bacillota</taxon>
        <taxon>Clostridia</taxon>
        <taxon>Eubacteriales</taxon>
        <taxon>Clostridiaceae</taxon>
        <taxon>Clostridium</taxon>
    </lineage>
</organism>
<reference evidence="2" key="1">
    <citation type="submission" date="2021-07" db="EMBL/GenBank/DDBJ databases">
        <title>Complete genome sequencing of a Clostridium isolate.</title>
        <authorList>
            <person name="Ueki A."/>
            <person name="Tonouchi A."/>
        </authorList>
    </citation>
    <scope>NUCLEOTIDE SEQUENCE [LARGE SCALE GENOMIC DNA]</scope>
    <source>
        <strain evidence="2">C5S11</strain>
    </source>
</reference>
<dbReference type="Proteomes" id="UP000824633">
    <property type="component" value="Chromosome"/>
</dbReference>
<protein>
    <submittedName>
        <fullName evidence="1">Uncharacterized protein</fullName>
    </submittedName>
</protein>
<evidence type="ECO:0000313" key="2">
    <source>
        <dbReference type="Proteomes" id="UP000824633"/>
    </source>
</evidence>
<dbReference type="EMBL" id="AP024849">
    <property type="protein sequence ID" value="BCZ49277.1"/>
    <property type="molecule type" value="Genomic_DNA"/>
</dbReference>
<proteinExistence type="predicted"/>
<name>A0ABN6J843_9CLOT</name>
<gene>
    <name evidence="1" type="ORF">psyc5s11_53440</name>
</gene>
<accession>A0ABN6J843</accession>
<keyword evidence="2" id="KW-1185">Reference proteome</keyword>